<name>D3RXG6_FERPA</name>
<dbReference type="HOGENOM" id="CLU_2985514_0_0_2"/>
<gene>
    <name evidence="1" type="ordered locus">Ferp_1017</name>
</gene>
<dbReference type="STRING" id="589924.Ferp_1017"/>
<protein>
    <submittedName>
        <fullName evidence="1">Uncharacterized protein</fullName>
    </submittedName>
</protein>
<dbReference type="PaxDb" id="589924-Ferp_1017"/>
<evidence type="ECO:0000313" key="1">
    <source>
        <dbReference type="EMBL" id="ADC65179.1"/>
    </source>
</evidence>
<dbReference type="AlphaFoldDB" id="D3RXG6"/>
<organism evidence="1 2">
    <name type="scientific">Ferroglobus placidus (strain DSM 10642 / AEDII12DO)</name>
    <dbReference type="NCBI Taxonomy" id="589924"/>
    <lineage>
        <taxon>Archaea</taxon>
        <taxon>Methanobacteriati</taxon>
        <taxon>Methanobacteriota</taxon>
        <taxon>Archaeoglobi</taxon>
        <taxon>Archaeoglobales</taxon>
        <taxon>Archaeoglobaceae</taxon>
        <taxon>Ferroglobus</taxon>
    </lineage>
</organism>
<accession>D3RXG6</accession>
<reference evidence="2" key="1">
    <citation type="submission" date="2010-02" db="EMBL/GenBank/DDBJ databases">
        <title>Complete sequence of Ferroglobus placidus DSM 10642.</title>
        <authorList>
            <consortium name="US DOE Joint Genome Institute"/>
            <person name="Lucas S."/>
            <person name="Copeland A."/>
            <person name="Lapidus A."/>
            <person name="Cheng J.-F."/>
            <person name="Bruce D."/>
            <person name="Goodwin L."/>
            <person name="Pitluck S."/>
            <person name="Saunders E."/>
            <person name="Brettin T."/>
            <person name="Detter J.C."/>
            <person name="Han C."/>
            <person name="Tapia R."/>
            <person name="Larimer F."/>
            <person name="Land M."/>
            <person name="Hauser L."/>
            <person name="Kyrpides N."/>
            <person name="Ivanova N."/>
            <person name="Holmes D."/>
            <person name="Lovley D."/>
            <person name="Kyrpides N."/>
            <person name="Anderson I.J."/>
            <person name="Woyke T."/>
        </authorList>
    </citation>
    <scope>NUCLEOTIDE SEQUENCE [LARGE SCALE GENOMIC DNA]</scope>
    <source>
        <strain evidence="2">DSM 10642 / AEDII12DO</strain>
    </source>
</reference>
<dbReference type="GeneID" id="54763212"/>
<sequence>MFISSVFVLAERILKNGEGAVVESLKEIFEFLEFFGFIKIIGERYIATEAGRKLRDI</sequence>
<dbReference type="RefSeq" id="WP_012965522.1">
    <property type="nucleotide sequence ID" value="NC_013849.1"/>
</dbReference>
<dbReference type="KEGG" id="fpl:Ferp_1017"/>
<reference evidence="1 2" key="2">
    <citation type="journal article" date="2011" name="Stand. Genomic Sci.">
        <title>Complete genome sequence of Ferroglobus placidus AEDII12DO.</title>
        <authorList>
            <person name="Anderson I."/>
            <person name="Risso C."/>
            <person name="Holmes D."/>
            <person name="Lucas S."/>
            <person name="Copeland A."/>
            <person name="Lapidus A."/>
            <person name="Cheng J.F."/>
            <person name="Bruce D."/>
            <person name="Goodwin L."/>
            <person name="Pitluck S."/>
            <person name="Saunders E."/>
            <person name="Brettin T."/>
            <person name="Detter J.C."/>
            <person name="Han C."/>
            <person name="Tapia R."/>
            <person name="Larimer F."/>
            <person name="Land M."/>
            <person name="Hauser L."/>
            <person name="Woyke T."/>
            <person name="Lovley D."/>
            <person name="Kyrpides N."/>
            <person name="Ivanova N."/>
        </authorList>
    </citation>
    <scope>NUCLEOTIDE SEQUENCE [LARGE SCALE GENOMIC DNA]</scope>
    <source>
        <strain evidence="2">DSM 10642 / AEDII12DO</strain>
    </source>
</reference>
<dbReference type="EMBL" id="CP001899">
    <property type="protein sequence ID" value="ADC65179.1"/>
    <property type="molecule type" value="Genomic_DNA"/>
</dbReference>
<proteinExistence type="predicted"/>
<keyword evidence="2" id="KW-1185">Reference proteome</keyword>
<evidence type="ECO:0000313" key="2">
    <source>
        <dbReference type="Proteomes" id="UP000002613"/>
    </source>
</evidence>
<dbReference type="Proteomes" id="UP000002613">
    <property type="component" value="Chromosome"/>
</dbReference>